<dbReference type="AlphaFoldDB" id="A0A6N2LAG1"/>
<dbReference type="PANTHER" id="PTHR22593">
    <property type="entry name" value="TRANSMEMBRANE PROTEIN 18"/>
    <property type="match status" value="1"/>
</dbReference>
<sequence>MANLISSCSDDHAATDVLEVENHVLSRDDRGQSEYTSICSALLAEESVSSSFPIGFLSEIIDSKQCQTPESVHASIENQDNLQTSHVGAEKKLSSHNICVCLRCSIVKVADVVVKVAKLGKQCQTPESVHASIENQDNLQTSHVGPETPITSGQEEVNQKLFFSFKQLGVEKRIEKLMLNWRIRIVLRIDQSQILFSLSLKKKGKRGETQLSTSSKITFSPYKQPEEEMIASPYKENQRPPKFLQQKKLAIPAPMNQVKFKQDTVLQECKAERVPLQSLLVNFSGNSISVLMMLQEMVFLLIIGAHDFAGDEKRRWTMVADTASLVGKVSRKSLQLLQGLKGTPLVIPKMGK</sequence>
<proteinExistence type="predicted"/>
<protein>
    <submittedName>
        <fullName evidence="1">Uncharacterized protein</fullName>
    </submittedName>
</protein>
<evidence type="ECO:0000313" key="1">
    <source>
        <dbReference type="EMBL" id="VFU37542.1"/>
    </source>
</evidence>
<reference evidence="1" key="1">
    <citation type="submission" date="2019-03" db="EMBL/GenBank/DDBJ databases">
        <authorList>
            <person name="Mank J."/>
            <person name="Almeida P."/>
        </authorList>
    </citation>
    <scope>NUCLEOTIDE SEQUENCE</scope>
    <source>
        <strain evidence="1">78183</strain>
    </source>
</reference>
<dbReference type="EMBL" id="CAADRP010001291">
    <property type="protein sequence ID" value="VFU37542.1"/>
    <property type="molecule type" value="Genomic_DNA"/>
</dbReference>
<dbReference type="PANTHER" id="PTHR22593:SF8">
    <property type="entry name" value="FHA DOMAIN-CONTAINING PROTEIN PS1"/>
    <property type="match status" value="1"/>
</dbReference>
<accession>A0A6N2LAG1</accession>
<gene>
    <name evidence="1" type="ORF">SVIM_LOCUS199285</name>
</gene>
<organism evidence="1">
    <name type="scientific">Salix viminalis</name>
    <name type="common">Common osier</name>
    <name type="synonym">Basket willow</name>
    <dbReference type="NCBI Taxonomy" id="40686"/>
    <lineage>
        <taxon>Eukaryota</taxon>
        <taxon>Viridiplantae</taxon>
        <taxon>Streptophyta</taxon>
        <taxon>Embryophyta</taxon>
        <taxon>Tracheophyta</taxon>
        <taxon>Spermatophyta</taxon>
        <taxon>Magnoliopsida</taxon>
        <taxon>eudicotyledons</taxon>
        <taxon>Gunneridae</taxon>
        <taxon>Pentapetalae</taxon>
        <taxon>rosids</taxon>
        <taxon>fabids</taxon>
        <taxon>Malpighiales</taxon>
        <taxon>Salicaceae</taxon>
        <taxon>Saliceae</taxon>
        <taxon>Salix</taxon>
    </lineage>
</organism>
<dbReference type="GO" id="GO:0031965">
    <property type="term" value="C:nuclear membrane"/>
    <property type="evidence" value="ECO:0007669"/>
    <property type="project" value="TreeGrafter"/>
</dbReference>
<name>A0A6N2LAG1_SALVM</name>